<evidence type="ECO:0000313" key="2">
    <source>
        <dbReference type="EMBL" id="STX10026.1"/>
    </source>
</evidence>
<dbReference type="Proteomes" id="UP000294641">
    <property type="component" value="Unassembled WGS sequence"/>
</dbReference>
<name>A0A8B4QBE1_9BACL</name>
<accession>A0A8B4QBE1</accession>
<dbReference type="PANTHER" id="PTHR46333:SF2">
    <property type="entry name" value="CYTOKINESIS PROTEIN 3"/>
    <property type="match status" value="1"/>
</dbReference>
<dbReference type="PANTHER" id="PTHR46333">
    <property type="entry name" value="CYTOKINESIS PROTEIN 3"/>
    <property type="match status" value="1"/>
</dbReference>
<dbReference type="AlphaFoldDB" id="A0A8B4QBE1"/>
<reference evidence="2 4" key="1">
    <citation type="submission" date="2018-06" db="EMBL/GenBank/DDBJ databases">
        <authorList>
            <consortium name="Pathogen Informatics"/>
            <person name="Doyle S."/>
        </authorList>
    </citation>
    <scope>NUCLEOTIDE SEQUENCE [LARGE SCALE GENOMIC DNA]</scope>
    <source>
        <strain evidence="2 4">NCTC10597</strain>
    </source>
</reference>
<dbReference type="SUPFAM" id="SSF54001">
    <property type="entry name" value="Cysteine proteinases"/>
    <property type="match status" value="1"/>
</dbReference>
<dbReference type="GO" id="GO:0008233">
    <property type="term" value="F:peptidase activity"/>
    <property type="evidence" value="ECO:0007669"/>
    <property type="project" value="UniProtKB-KW"/>
</dbReference>
<comment type="caution">
    <text evidence="2">The sequence shown here is derived from an EMBL/GenBank/DDBJ whole genome shotgun (WGS) entry which is preliminary data.</text>
</comment>
<protein>
    <submittedName>
        <fullName evidence="3">Uncharacterized protein DUF5050</fullName>
    </submittedName>
    <submittedName>
        <fullName evidence="2">Uncharacterized protein involved in cytokinesis, contains TGc (Transglutaminase/protease-like) domain</fullName>
    </submittedName>
</protein>
<organism evidence="2 4">
    <name type="scientific">Kurthia zopfii</name>
    <dbReference type="NCBI Taxonomy" id="1650"/>
    <lineage>
        <taxon>Bacteria</taxon>
        <taxon>Bacillati</taxon>
        <taxon>Bacillota</taxon>
        <taxon>Bacilli</taxon>
        <taxon>Bacillales</taxon>
        <taxon>Caryophanaceae</taxon>
        <taxon>Kurthia</taxon>
    </lineage>
</organism>
<dbReference type="EMBL" id="UGNP01000001">
    <property type="protein sequence ID" value="STX10026.1"/>
    <property type="molecule type" value="Genomic_DNA"/>
</dbReference>
<dbReference type="OrthoDB" id="9788327at2"/>
<dbReference type="SMART" id="SM00460">
    <property type="entry name" value="TGc"/>
    <property type="match status" value="1"/>
</dbReference>
<dbReference type="InterPro" id="IPR038765">
    <property type="entry name" value="Papain-like_cys_pep_sf"/>
</dbReference>
<dbReference type="InterPro" id="IPR052557">
    <property type="entry name" value="CAP/Cytokinesis_protein"/>
</dbReference>
<dbReference type="GO" id="GO:0005737">
    <property type="term" value="C:cytoplasm"/>
    <property type="evidence" value="ECO:0007669"/>
    <property type="project" value="TreeGrafter"/>
</dbReference>
<evidence type="ECO:0000313" key="4">
    <source>
        <dbReference type="Proteomes" id="UP000254330"/>
    </source>
</evidence>
<dbReference type="Gene3D" id="3.10.620.30">
    <property type="match status" value="1"/>
</dbReference>
<dbReference type="GO" id="GO:0006508">
    <property type="term" value="P:proteolysis"/>
    <property type="evidence" value="ECO:0007669"/>
    <property type="project" value="UniProtKB-KW"/>
</dbReference>
<keyword evidence="2" id="KW-0378">Hydrolase</keyword>
<dbReference type="Pfam" id="PF16472">
    <property type="entry name" value="DUF5050"/>
    <property type="match status" value="1"/>
</dbReference>
<dbReference type="Proteomes" id="UP000254330">
    <property type="component" value="Unassembled WGS sequence"/>
</dbReference>
<reference evidence="3 5" key="2">
    <citation type="submission" date="2019-03" db="EMBL/GenBank/DDBJ databases">
        <title>Genomic Encyclopedia of Type Strains, Phase IV (KMG-IV): sequencing the most valuable type-strain genomes for metagenomic binning, comparative biology and taxonomic classification.</title>
        <authorList>
            <person name="Goeker M."/>
        </authorList>
    </citation>
    <scope>NUCLEOTIDE SEQUENCE [LARGE SCALE GENOMIC DNA]</scope>
    <source>
        <strain evidence="3 5">DSM 20580</strain>
    </source>
</reference>
<dbReference type="InterPro" id="IPR002931">
    <property type="entry name" value="Transglutaminase-like"/>
</dbReference>
<feature type="domain" description="Transglutaminase-like" evidence="1">
    <location>
        <begin position="167"/>
        <end position="223"/>
    </location>
</feature>
<evidence type="ECO:0000259" key="1">
    <source>
        <dbReference type="SMART" id="SM00460"/>
    </source>
</evidence>
<dbReference type="Pfam" id="PF01841">
    <property type="entry name" value="Transglut_core"/>
    <property type="match status" value="1"/>
</dbReference>
<proteinExistence type="predicted"/>
<sequence length="372" mass="42192">MGMKKIVLSSLLVLGMTFLLEGKEASAESTIEVNTISGFEDQVKENVKNYENNFDVHYTGDMSEFQKSARTILPKIIDQEDIVAGTLSSYRQTIRTSSEKGQIEYEVKYFTSKEKDHFADQQIKKEVAKIKKTAKSDYEKVKAVNDFIVSNTSYGGNSGDRFTAYGLMKSGKAVCQGYALVTLKMLEQLNIPVRYVVGVSLDQNHAWNKVKVDGKWYNLDTTWNDPTPNSPTEIQYNYFLVSDKQLAKDHTWTRSNYPSATSSKYDFLADASSAVQVGNKFYYSSMKNKEQIYVKDLKTGKGKKLTKHRGQYLVAAKGKIYFSNFSNGAFLYSINTNGKYLKKLNSRNSQYLQVKGSYIHYKTGSKAHKMKI</sequence>
<evidence type="ECO:0000313" key="5">
    <source>
        <dbReference type="Proteomes" id="UP000294641"/>
    </source>
</evidence>
<keyword evidence="5" id="KW-1185">Reference proteome</keyword>
<dbReference type="InterPro" id="IPR032485">
    <property type="entry name" value="LRP1-like_beta_prop"/>
</dbReference>
<keyword evidence="2" id="KW-0645">Protease</keyword>
<dbReference type="RefSeq" id="WP_109350746.1">
    <property type="nucleotide sequence ID" value="NZ_BJUE01000061.1"/>
</dbReference>
<dbReference type="SUPFAM" id="SSF69304">
    <property type="entry name" value="Tricorn protease N-terminal domain"/>
    <property type="match status" value="1"/>
</dbReference>
<evidence type="ECO:0000313" key="3">
    <source>
        <dbReference type="EMBL" id="TDR33691.1"/>
    </source>
</evidence>
<dbReference type="EMBL" id="SNZG01000050">
    <property type="protein sequence ID" value="TDR33691.1"/>
    <property type="molecule type" value="Genomic_DNA"/>
</dbReference>
<gene>
    <name evidence="3" type="ORF">DFR61_15012</name>
    <name evidence="2" type="ORF">NCTC10597_01735</name>
</gene>